<keyword evidence="4" id="KW-1185">Reference proteome</keyword>
<sequence length="916" mass="95634">MKTILRTNYANVLGLVVFGLFFSTAWGQATLPVNRTSWGTEPTGWTNSGCSQRTTSSACTNNSATSFDTNGDSRLLVFNAAPGTLSMTLKNQSMSGQSYLLVEQSANGTDYTEIGKYGTATGATAITNAQCVDFDIPLLSATRYIRWTYTKASGNCDMDDVIVTAAPAAAEFTVNPTSISGFGNTSVGAFSTSTSVTIAGTNLSGNITATAPSNNFQVSTNNSSWSNSVSFAQSGGTVTSRSLYIRFSPQTAGLKTGNVAIATSGATTQNIAVSGTGVITSTTWNGSAWNNGNPTATLDAIISGNYDTNAAAPQGPITAKSVSVTSGTVIIGIGGLDVKQTLAKSGGTVDASAGDVTFSGTIAQAIPANFFTNNTISKLTLNNTAGLTLNGITNVTGVLDVTAGTLTTNGNLVLKSTATGSARIAAVTGSISGEATVERYIPQGKRAFRFLTPAVTTTNFISNNWQAGTHITGSTAGENGFDTTLTGNPSMYVYNNSIASGSGWSAIANTDATTLTAGNGYRILVRGDRNIDLNQSSAADMNAAVTLTAKGTLKTGQVVFDASSTPAINATENASTNGFSLIGNPYVSPVDWHSVTKAGIEDVYYAWDPNMGTEAQRGRYVAYSQTIGSNNLAGSEVSQYIQPGQAFFVKNTVLGTAGTLTFEESNKASQFTDVFRNNTAEKAVFNISVYDANQAAAGYPIDGTLAVFGTAFDNAIGLGDVEKLYGSSEHLGLGRSNKILAIEALAPVTTEDELHVKTLQFSAGKSYAFKINTANFPENIEAYLLDHYLTTETAISLSGTGLVNFATTSDAASYGTDRFSIVFRAAALGNEEWNTNSVKIYPNPIHNNQFNIALPSSTSGKVDIRLYNLVGQEIYKTSSESSSIITVNPSLQLSKGIYIVEISNGKTSVKQKIAVK</sequence>
<gene>
    <name evidence="3" type="ORF">CLV94_3085</name>
</gene>
<feature type="domain" description="Secretion system C-terminal sorting" evidence="2">
    <location>
        <begin position="840"/>
        <end position="915"/>
    </location>
</feature>
<accession>A0A495LZL6</accession>
<dbReference type="EMBL" id="RBLC01000005">
    <property type="protein sequence ID" value="RKS19134.1"/>
    <property type="molecule type" value="Genomic_DNA"/>
</dbReference>
<evidence type="ECO:0000256" key="1">
    <source>
        <dbReference type="ARBA" id="ARBA00022729"/>
    </source>
</evidence>
<dbReference type="Pfam" id="PF18962">
    <property type="entry name" value="Por_Secre_tail"/>
    <property type="match status" value="1"/>
</dbReference>
<keyword evidence="1" id="KW-0732">Signal</keyword>
<dbReference type="Proteomes" id="UP000277579">
    <property type="component" value="Unassembled WGS sequence"/>
</dbReference>
<dbReference type="InterPro" id="IPR026444">
    <property type="entry name" value="Secre_tail"/>
</dbReference>
<dbReference type="NCBIfam" id="TIGR04183">
    <property type="entry name" value="Por_Secre_tail"/>
    <property type="match status" value="1"/>
</dbReference>
<reference evidence="3 4" key="1">
    <citation type="submission" date="2018-10" db="EMBL/GenBank/DDBJ databases">
        <title>Genomic Encyclopedia of Archaeal and Bacterial Type Strains, Phase II (KMG-II): from individual species to whole genera.</title>
        <authorList>
            <person name="Goeker M."/>
        </authorList>
    </citation>
    <scope>NUCLEOTIDE SEQUENCE [LARGE SCALE GENOMIC DNA]</scope>
    <source>
        <strain evidence="3 4">DSM 29537</strain>
    </source>
</reference>
<organism evidence="3 4">
    <name type="scientific">Flavobacterium endophyticum</name>
    <dbReference type="NCBI Taxonomy" id="1540163"/>
    <lineage>
        <taxon>Bacteria</taxon>
        <taxon>Pseudomonadati</taxon>
        <taxon>Bacteroidota</taxon>
        <taxon>Flavobacteriia</taxon>
        <taxon>Flavobacteriales</taxon>
        <taxon>Flavobacteriaceae</taxon>
        <taxon>Flavobacterium</taxon>
    </lineage>
</organism>
<dbReference type="AlphaFoldDB" id="A0A495LZL6"/>
<proteinExistence type="predicted"/>
<name>A0A495LZL6_9FLAO</name>
<protein>
    <submittedName>
        <fullName evidence="3">Putative secreted protein (Por secretion system target)</fullName>
    </submittedName>
</protein>
<evidence type="ECO:0000313" key="4">
    <source>
        <dbReference type="Proteomes" id="UP000277579"/>
    </source>
</evidence>
<evidence type="ECO:0000313" key="3">
    <source>
        <dbReference type="EMBL" id="RKS19134.1"/>
    </source>
</evidence>
<dbReference type="RefSeq" id="WP_121377366.1">
    <property type="nucleotide sequence ID" value="NZ_RBLC01000005.1"/>
</dbReference>
<evidence type="ECO:0000259" key="2">
    <source>
        <dbReference type="Pfam" id="PF18962"/>
    </source>
</evidence>
<comment type="caution">
    <text evidence="3">The sequence shown here is derived from an EMBL/GenBank/DDBJ whole genome shotgun (WGS) entry which is preliminary data.</text>
</comment>
<dbReference type="OrthoDB" id="1652165at2"/>